<dbReference type="PANTHER" id="PTHR22572">
    <property type="entry name" value="SUGAR-1-PHOSPHATE GUANYL TRANSFERASE"/>
    <property type="match status" value="1"/>
</dbReference>
<dbReference type="InterPro" id="IPR050486">
    <property type="entry name" value="Mannose-1P_guanyltransferase"/>
</dbReference>
<protein>
    <recommendedName>
        <fullName evidence="1">Nucleotidyl transferase domain-containing protein</fullName>
    </recommendedName>
</protein>
<name>A0A7S2ZKZ5_9RHOD</name>
<accession>A0A7S2ZKZ5</accession>
<dbReference type="Pfam" id="PF00483">
    <property type="entry name" value="NTP_transferase"/>
    <property type="match status" value="1"/>
</dbReference>
<dbReference type="SUPFAM" id="SSF53448">
    <property type="entry name" value="Nucleotide-diphospho-sugar transferases"/>
    <property type="match status" value="1"/>
</dbReference>
<dbReference type="Gene3D" id="3.90.550.10">
    <property type="entry name" value="Spore Coat Polysaccharide Biosynthesis Protein SpsA, Chain A"/>
    <property type="match status" value="1"/>
</dbReference>
<dbReference type="AlphaFoldDB" id="A0A7S2ZKZ5"/>
<evidence type="ECO:0000313" key="2">
    <source>
        <dbReference type="EMBL" id="CAE0043487.1"/>
    </source>
</evidence>
<feature type="domain" description="Nucleotidyl transferase" evidence="1">
    <location>
        <begin position="2"/>
        <end position="148"/>
    </location>
</feature>
<evidence type="ECO:0000259" key="1">
    <source>
        <dbReference type="Pfam" id="PF00483"/>
    </source>
</evidence>
<sequence length="229" mass="25154">MKALILVGGYGTRLRPLTLSKPKPLVEFCNKAMIMHQIEALVAVGVTEVVLAVNYQPHVMENFLAEEGAKLGVKITTSKEDEPMDTAGPIKLAEKHLNDGEPFFVLNSDVCADYPFKGMLEAHASRGAEATILITKVDDPSKFGVVRLTPFASGMYKSDLWRSLRCSVETRSMLEFTSSLQTCSTESNFAQPPSRERLSLQLLRKTSSFALNCQVGETITIARSSRPAL</sequence>
<dbReference type="EMBL" id="HBHW01014859">
    <property type="protein sequence ID" value="CAE0043520.1"/>
    <property type="molecule type" value="Transcribed_RNA"/>
</dbReference>
<dbReference type="InterPro" id="IPR005835">
    <property type="entry name" value="NTP_transferase_dom"/>
</dbReference>
<gene>
    <name evidence="2" type="ORF">RMAR00112_LOCUS11460</name>
    <name evidence="3" type="ORF">RMAR00112_LOCUS11493</name>
</gene>
<reference evidence="2" key="1">
    <citation type="submission" date="2021-01" db="EMBL/GenBank/DDBJ databases">
        <authorList>
            <person name="Corre E."/>
            <person name="Pelletier E."/>
            <person name="Niang G."/>
            <person name="Scheremetjew M."/>
            <person name="Finn R."/>
            <person name="Kale V."/>
            <person name="Holt S."/>
            <person name="Cochrane G."/>
            <person name="Meng A."/>
            <person name="Brown T."/>
            <person name="Cohen L."/>
        </authorList>
    </citation>
    <scope>NUCLEOTIDE SEQUENCE</scope>
    <source>
        <strain evidence="2">CCMP 769</strain>
    </source>
</reference>
<dbReference type="EMBL" id="HBHW01014815">
    <property type="protein sequence ID" value="CAE0043487.1"/>
    <property type="molecule type" value="Transcribed_RNA"/>
</dbReference>
<organism evidence="2">
    <name type="scientific">Rhodosorus marinus</name>
    <dbReference type="NCBI Taxonomy" id="101924"/>
    <lineage>
        <taxon>Eukaryota</taxon>
        <taxon>Rhodophyta</taxon>
        <taxon>Stylonematophyceae</taxon>
        <taxon>Stylonematales</taxon>
        <taxon>Stylonemataceae</taxon>
        <taxon>Rhodosorus</taxon>
    </lineage>
</organism>
<evidence type="ECO:0000313" key="3">
    <source>
        <dbReference type="EMBL" id="CAE0043520.1"/>
    </source>
</evidence>
<dbReference type="InterPro" id="IPR029044">
    <property type="entry name" value="Nucleotide-diphossugar_trans"/>
</dbReference>
<proteinExistence type="predicted"/>